<evidence type="ECO:0000256" key="1">
    <source>
        <dbReference type="SAM" id="MobiDB-lite"/>
    </source>
</evidence>
<name>A0A813G337_POLGL</name>
<dbReference type="Proteomes" id="UP000654075">
    <property type="component" value="Unassembled WGS sequence"/>
</dbReference>
<gene>
    <name evidence="2" type="ORF">PGLA1383_LOCUS38259</name>
</gene>
<feature type="region of interest" description="Disordered" evidence="1">
    <location>
        <begin position="73"/>
        <end position="132"/>
    </location>
</feature>
<keyword evidence="3" id="KW-1185">Reference proteome</keyword>
<organism evidence="2 3">
    <name type="scientific">Polarella glacialis</name>
    <name type="common">Dinoflagellate</name>
    <dbReference type="NCBI Taxonomy" id="89957"/>
    <lineage>
        <taxon>Eukaryota</taxon>
        <taxon>Sar</taxon>
        <taxon>Alveolata</taxon>
        <taxon>Dinophyceae</taxon>
        <taxon>Suessiales</taxon>
        <taxon>Suessiaceae</taxon>
        <taxon>Polarella</taxon>
    </lineage>
</organism>
<evidence type="ECO:0000313" key="3">
    <source>
        <dbReference type="Proteomes" id="UP000654075"/>
    </source>
</evidence>
<feature type="compositionally biased region" description="Low complexity" evidence="1">
    <location>
        <begin position="75"/>
        <end position="95"/>
    </location>
</feature>
<comment type="caution">
    <text evidence="2">The sequence shown here is derived from an EMBL/GenBank/DDBJ whole genome shotgun (WGS) entry which is preliminary data.</text>
</comment>
<evidence type="ECO:0000313" key="2">
    <source>
        <dbReference type="EMBL" id="CAE8620719.1"/>
    </source>
</evidence>
<dbReference type="AlphaFoldDB" id="A0A813G337"/>
<sequence length="132" mass="13986">MQLRRQTEADGAPLDALVQEVLKLRAGLTSVAQNASQAQSFRQTAPVASFLMPHSALPLGQVVNSMRGANPILRSSPMSGISPISSGSPMAGPSGQVQRLPAPEVIAQPGSPRRRHCLTLKAPPLRYEPSDK</sequence>
<accession>A0A813G337</accession>
<protein>
    <submittedName>
        <fullName evidence="2">Uncharacterized protein</fullName>
    </submittedName>
</protein>
<proteinExistence type="predicted"/>
<dbReference type="EMBL" id="CAJNNV010027563">
    <property type="protein sequence ID" value="CAE8620719.1"/>
    <property type="molecule type" value="Genomic_DNA"/>
</dbReference>
<reference evidence="2" key="1">
    <citation type="submission" date="2021-02" db="EMBL/GenBank/DDBJ databases">
        <authorList>
            <person name="Dougan E. K."/>
            <person name="Rhodes N."/>
            <person name="Thang M."/>
            <person name="Chan C."/>
        </authorList>
    </citation>
    <scope>NUCLEOTIDE SEQUENCE</scope>
</reference>